<name>A0A0F7SEX8_PHARH</name>
<dbReference type="InterPro" id="IPR036291">
    <property type="entry name" value="NAD(P)-bd_dom_sf"/>
</dbReference>
<dbReference type="PANTHER" id="PTHR40129">
    <property type="entry name" value="KETOPANTOATE REDUCTASE N-TERMINAL DOMAIN-CONTAINING PROTEIN"/>
    <property type="match status" value="1"/>
</dbReference>
<feature type="region of interest" description="Disordered" evidence="1">
    <location>
        <begin position="1"/>
        <end position="33"/>
    </location>
</feature>
<dbReference type="Gene3D" id="3.40.50.720">
    <property type="entry name" value="NAD(P)-binding Rossmann-like Domain"/>
    <property type="match status" value="1"/>
</dbReference>
<dbReference type="SUPFAM" id="SSF51735">
    <property type="entry name" value="NAD(P)-binding Rossmann-fold domains"/>
    <property type="match status" value="1"/>
</dbReference>
<reference evidence="2" key="1">
    <citation type="submission" date="2014-08" db="EMBL/GenBank/DDBJ databases">
        <authorList>
            <person name="Sharma Rahul"/>
            <person name="Thines Marco"/>
        </authorList>
    </citation>
    <scope>NUCLEOTIDE SEQUENCE</scope>
</reference>
<dbReference type="EMBL" id="LN483144">
    <property type="protein sequence ID" value="CDZ96550.1"/>
    <property type="molecule type" value="Genomic_DNA"/>
</dbReference>
<evidence type="ECO:0000256" key="1">
    <source>
        <dbReference type="SAM" id="MobiDB-lite"/>
    </source>
</evidence>
<protein>
    <submittedName>
        <fullName evidence="2">NAD(P)-binding domain</fullName>
    </submittedName>
</protein>
<feature type="compositionally biased region" description="Polar residues" evidence="1">
    <location>
        <begin position="7"/>
        <end position="16"/>
    </location>
</feature>
<proteinExistence type="predicted"/>
<sequence>MLHVNKSDPTLVSTDRPQIFDRNSPPNPTNARGQAETEFLNLSIDGHETVVLNLAGLFGGERLVRNWIARVADDKEALRKKGGVHLIHGDDVSHCIVRLVQDLDLLPKPDSSSARRFIICDTRVYDWWDLASSLPLDPEAESRRWVRELMREESEPVLPRPTGRLGRVLDARDFWEIWGISPRRRIE</sequence>
<organism evidence="2">
    <name type="scientific">Phaffia rhodozyma</name>
    <name type="common">Yeast</name>
    <name type="synonym">Xanthophyllomyces dendrorhous</name>
    <dbReference type="NCBI Taxonomy" id="264483"/>
    <lineage>
        <taxon>Eukaryota</taxon>
        <taxon>Fungi</taxon>
        <taxon>Dikarya</taxon>
        <taxon>Basidiomycota</taxon>
        <taxon>Agaricomycotina</taxon>
        <taxon>Tremellomycetes</taxon>
        <taxon>Cystofilobasidiales</taxon>
        <taxon>Mrakiaceae</taxon>
        <taxon>Phaffia</taxon>
    </lineage>
</organism>
<dbReference type="AlphaFoldDB" id="A0A0F7SEX8"/>
<accession>A0A0F7SEX8</accession>
<evidence type="ECO:0000313" key="2">
    <source>
        <dbReference type="EMBL" id="CDZ96550.1"/>
    </source>
</evidence>
<dbReference type="PANTHER" id="PTHR40129:SF2">
    <property type="entry name" value="KETOPANTOATE REDUCTASE N-TERMINAL DOMAIN-CONTAINING PROTEIN"/>
    <property type="match status" value="1"/>
</dbReference>